<evidence type="ECO:0000256" key="3">
    <source>
        <dbReference type="SAM" id="MobiDB-lite"/>
    </source>
</evidence>
<name>A0AAD4X5Q2_9MAGN</name>
<dbReference type="Proteomes" id="UP001202328">
    <property type="component" value="Unassembled WGS sequence"/>
</dbReference>
<evidence type="ECO:0000256" key="2">
    <source>
        <dbReference type="ARBA" id="ARBA00022840"/>
    </source>
</evidence>
<reference evidence="4" key="1">
    <citation type="submission" date="2022-04" db="EMBL/GenBank/DDBJ databases">
        <title>A functionally conserved STORR gene fusion in Papaver species that diverged 16.8 million years ago.</title>
        <authorList>
            <person name="Catania T."/>
        </authorList>
    </citation>
    <scope>NUCLEOTIDE SEQUENCE</scope>
    <source>
        <strain evidence="4">S-188037</strain>
    </source>
</reference>
<sequence>LRRVGIDIPKIEVRFENLSVEGDAFVANRALPTLFNALLNAMEVIKECVEAEAWLREKQQEEDSLPKYANPVLLSADVKRKVEALDRFFRPVMTKPKPAAPKPPTPAESPSPPPQSTAEPQTDGADVDESAGEGEFAAGELMDTDKSGTAPSPA</sequence>
<dbReference type="InterPro" id="IPR013126">
    <property type="entry name" value="Hsp_70_fam"/>
</dbReference>
<evidence type="ECO:0000256" key="1">
    <source>
        <dbReference type="ARBA" id="ARBA00022741"/>
    </source>
</evidence>
<dbReference type="GO" id="GO:0005829">
    <property type="term" value="C:cytosol"/>
    <property type="evidence" value="ECO:0007669"/>
    <property type="project" value="TreeGrafter"/>
</dbReference>
<dbReference type="AlphaFoldDB" id="A0AAD4X5Q2"/>
<feature type="region of interest" description="Disordered" evidence="3">
    <location>
        <begin position="90"/>
        <end position="154"/>
    </location>
</feature>
<dbReference type="GO" id="GO:0005634">
    <property type="term" value="C:nucleus"/>
    <property type="evidence" value="ECO:0007669"/>
    <property type="project" value="TreeGrafter"/>
</dbReference>
<proteinExistence type="predicted"/>
<comment type="caution">
    <text evidence="4">The sequence shown here is derived from an EMBL/GenBank/DDBJ whole genome shotgun (WGS) entry which is preliminary data.</text>
</comment>
<keyword evidence="5" id="KW-1185">Reference proteome</keyword>
<dbReference type="PANTHER" id="PTHR45639">
    <property type="entry name" value="HSC70CB, ISOFORM G-RELATED"/>
    <property type="match status" value="1"/>
</dbReference>
<organism evidence="4 5">
    <name type="scientific">Papaver atlanticum</name>
    <dbReference type="NCBI Taxonomy" id="357466"/>
    <lineage>
        <taxon>Eukaryota</taxon>
        <taxon>Viridiplantae</taxon>
        <taxon>Streptophyta</taxon>
        <taxon>Embryophyta</taxon>
        <taxon>Tracheophyta</taxon>
        <taxon>Spermatophyta</taxon>
        <taxon>Magnoliopsida</taxon>
        <taxon>Ranunculales</taxon>
        <taxon>Papaveraceae</taxon>
        <taxon>Papaveroideae</taxon>
        <taxon>Papaver</taxon>
    </lineage>
</organism>
<dbReference type="PANTHER" id="PTHR45639:SF4">
    <property type="entry name" value="HSC70CB, ISOFORM G"/>
    <property type="match status" value="1"/>
</dbReference>
<keyword evidence="2" id="KW-0067">ATP-binding</keyword>
<evidence type="ECO:0000313" key="4">
    <source>
        <dbReference type="EMBL" id="KAI3841355.1"/>
    </source>
</evidence>
<feature type="compositionally biased region" description="Pro residues" evidence="3">
    <location>
        <begin position="98"/>
        <end position="115"/>
    </location>
</feature>
<keyword evidence="1" id="KW-0547">Nucleotide-binding</keyword>
<dbReference type="GO" id="GO:0005524">
    <property type="term" value="F:ATP binding"/>
    <property type="evidence" value="ECO:0007669"/>
    <property type="project" value="UniProtKB-KW"/>
</dbReference>
<dbReference type="EMBL" id="JAJJMB010017174">
    <property type="protein sequence ID" value="KAI3841355.1"/>
    <property type="molecule type" value="Genomic_DNA"/>
</dbReference>
<evidence type="ECO:0000313" key="5">
    <source>
        <dbReference type="Proteomes" id="UP001202328"/>
    </source>
</evidence>
<dbReference type="GO" id="GO:0140662">
    <property type="term" value="F:ATP-dependent protein folding chaperone"/>
    <property type="evidence" value="ECO:0007669"/>
    <property type="project" value="InterPro"/>
</dbReference>
<protein>
    <submittedName>
        <fullName evidence="4">Uncharacterized protein</fullName>
    </submittedName>
</protein>
<gene>
    <name evidence="4" type="ORF">MKW98_007836</name>
</gene>
<feature type="non-terminal residue" evidence="4">
    <location>
        <position position="154"/>
    </location>
</feature>
<accession>A0AAD4X5Q2</accession>